<gene>
    <name evidence="6" type="ORF">SAMN04487984_0919</name>
</gene>
<dbReference type="SUPFAM" id="SSF46785">
    <property type="entry name" value="Winged helix' DNA-binding domain"/>
    <property type="match status" value="1"/>
</dbReference>
<dbReference type="InterPro" id="IPR050679">
    <property type="entry name" value="Bact_HTH_transcr_reg"/>
</dbReference>
<dbReference type="Pfam" id="PF00392">
    <property type="entry name" value="GntR"/>
    <property type="match status" value="1"/>
</dbReference>
<dbReference type="STRING" id="371602.SAMN04487984_0919"/>
<keyword evidence="3" id="KW-0804">Transcription</keyword>
<evidence type="ECO:0000256" key="3">
    <source>
        <dbReference type="ARBA" id="ARBA00023163"/>
    </source>
</evidence>
<dbReference type="GO" id="GO:0003677">
    <property type="term" value="F:DNA binding"/>
    <property type="evidence" value="ECO:0007669"/>
    <property type="project" value="UniProtKB-UniRule"/>
</dbReference>
<dbReference type="Proteomes" id="UP000243884">
    <property type="component" value="Unassembled WGS sequence"/>
</dbReference>
<dbReference type="EMBL" id="FWXK01000004">
    <property type="protein sequence ID" value="SMC39441.1"/>
    <property type="molecule type" value="Genomic_DNA"/>
</dbReference>
<evidence type="ECO:0000256" key="1">
    <source>
        <dbReference type="ARBA" id="ARBA00023015"/>
    </source>
</evidence>
<dbReference type="CDD" id="cd07377">
    <property type="entry name" value="WHTH_GntR"/>
    <property type="match status" value="1"/>
</dbReference>
<dbReference type="PRINTS" id="PR00035">
    <property type="entry name" value="HTHGNTR"/>
</dbReference>
<reference evidence="7" key="1">
    <citation type="submission" date="2017-04" db="EMBL/GenBank/DDBJ databases">
        <authorList>
            <person name="Varghese N."/>
            <person name="Submissions S."/>
        </authorList>
    </citation>
    <scope>NUCLEOTIDE SEQUENCE [LARGE SCALE GENOMIC DNA]</scope>
    <source>
        <strain evidence="7">DSM 21500</strain>
    </source>
</reference>
<dbReference type="GO" id="GO:0045892">
    <property type="term" value="P:negative regulation of DNA-templated transcription"/>
    <property type="evidence" value="ECO:0007669"/>
    <property type="project" value="TreeGrafter"/>
</dbReference>
<evidence type="ECO:0000256" key="2">
    <source>
        <dbReference type="ARBA" id="ARBA00023125"/>
    </source>
</evidence>
<evidence type="ECO:0000259" key="5">
    <source>
        <dbReference type="PROSITE" id="PS50949"/>
    </source>
</evidence>
<sequence>MSKFQQIASDLSQKIRSDYYPVGSYLPSENELTKQYRVSRETIRKAQKSLLDNGFIQKQQGKGALVLDHERFSFPISGLTSYKELQQAQGFQTSTRVVVNEMVKTPDFLLDKEDIRPDETFVHLVRCREMDGIAEIIDEDYLRLSLVGEISEEVAKDSIYQYFENELGLAIGFATKEIIATPASSIDQKYMALHAEDHVIQVNSYVYLDDTQFFQYTSSHHRLEKFRFAEFARRQSQ</sequence>
<evidence type="ECO:0000313" key="6">
    <source>
        <dbReference type="EMBL" id="SMC39441.1"/>
    </source>
</evidence>
<accession>A0A1W1YUE3</accession>
<feature type="domain" description="HTH gntR-type" evidence="5">
    <location>
        <begin position="1"/>
        <end position="69"/>
    </location>
</feature>
<dbReference type="RefSeq" id="WP_084099131.1">
    <property type="nucleotide sequence ID" value="NZ_FWXK01000004.1"/>
</dbReference>
<dbReference type="GO" id="GO:0003700">
    <property type="term" value="F:DNA-binding transcription factor activity"/>
    <property type="evidence" value="ECO:0007669"/>
    <property type="project" value="UniProtKB-UniRule"/>
</dbReference>
<dbReference type="InterPro" id="IPR036390">
    <property type="entry name" value="WH_DNA-bd_sf"/>
</dbReference>
<dbReference type="AlphaFoldDB" id="A0A1W1YUE3"/>
<dbReference type="PANTHER" id="PTHR44846">
    <property type="entry name" value="MANNOSYL-D-GLYCERATE TRANSPORT/METABOLISM SYSTEM REPRESSOR MNGR-RELATED"/>
    <property type="match status" value="1"/>
</dbReference>
<dbReference type="InterPro" id="IPR012770">
    <property type="entry name" value="TreR"/>
</dbReference>
<dbReference type="Pfam" id="PF07702">
    <property type="entry name" value="UTRA"/>
    <property type="match status" value="1"/>
</dbReference>
<dbReference type="Gene3D" id="1.10.10.10">
    <property type="entry name" value="Winged helix-like DNA-binding domain superfamily/Winged helix DNA-binding domain"/>
    <property type="match status" value="1"/>
</dbReference>
<proteinExistence type="predicted"/>
<dbReference type="NCBIfam" id="TIGR02404">
    <property type="entry name" value="trehalos_R_Bsub"/>
    <property type="match status" value="1"/>
</dbReference>
<evidence type="ECO:0000313" key="7">
    <source>
        <dbReference type="Proteomes" id="UP000243884"/>
    </source>
</evidence>
<dbReference type="InterPro" id="IPR036388">
    <property type="entry name" value="WH-like_DNA-bd_sf"/>
</dbReference>
<dbReference type="InterPro" id="IPR011663">
    <property type="entry name" value="UTRA"/>
</dbReference>
<dbReference type="InterPro" id="IPR000524">
    <property type="entry name" value="Tscrpt_reg_HTH_GntR"/>
</dbReference>
<keyword evidence="1" id="KW-0805">Transcription regulation</keyword>
<organism evidence="6 7">
    <name type="scientific">Aerococcus suis</name>
    <dbReference type="NCBI Taxonomy" id="371602"/>
    <lineage>
        <taxon>Bacteria</taxon>
        <taxon>Bacillati</taxon>
        <taxon>Bacillota</taxon>
        <taxon>Bacilli</taxon>
        <taxon>Lactobacillales</taxon>
        <taxon>Aerococcaceae</taxon>
        <taxon>Aerococcus</taxon>
    </lineage>
</organism>
<name>A0A1W1YUE3_9LACT</name>
<dbReference type="Gene3D" id="3.40.1410.10">
    <property type="entry name" value="Chorismate lyase-like"/>
    <property type="match status" value="1"/>
</dbReference>
<protein>
    <recommendedName>
        <fullName evidence="4">Trehalose operon repressor</fullName>
    </recommendedName>
</protein>
<dbReference type="SUPFAM" id="SSF64288">
    <property type="entry name" value="Chorismate lyase-like"/>
    <property type="match status" value="1"/>
</dbReference>
<evidence type="ECO:0000256" key="4">
    <source>
        <dbReference type="NCBIfam" id="TIGR02404"/>
    </source>
</evidence>
<dbReference type="InterPro" id="IPR028978">
    <property type="entry name" value="Chorismate_lyase_/UTRA_dom_sf"/>
</dbReference>
<dbReference type="PANTHER" id="PTHR44846:SF12">
    <property type="entry name" value="HTH-TYPE TRANSCRIPTIONAL REGULATOR TRER"/>
    <property type="match status" value="1"/>
</dbReference>
<dbReference type="SMART" id="SM00866">
    <property type="entry name" value="UTRA"/>
    <property type="match status" value="1"/>
</dbReference>
<keyword evidence="7" id="KW-1185">Reference proteome</keyword>
<dbReference type="PROSITE" id="PS50949">
    <property type="entry name" value="HTH_GNTR"/>
    <property type="match status" value="1"/>
</dbReference>
<dbReference type="OrthoDB" id="9816541at2"/>
<dbReference type="SMART" id="SM00345">
    <property type="entry name" value="HTH_GNTR"/>
    <property type="match status" value="1"/>
</dbReference>
<keyword evidence="2" id="KW-0238">DNA-binding</keyword>